<sequence>MPQSDLRNAGNTGAVELSFDDFKKIVINDYRIGYESRQASLLGRREVLTGKAKFGIFGDGKEVAQLAMAKAFRKGDWRAGYYRDQTFMFATGMSNLKEFFAQLYAHPDIEKDPASGGRQMNCHYATRFVNTDGSWINQAETMNCSADMSTTGGHMPRLLGLAYASKLYRQNPDLHQFDQFSVNGDEVAFGTIGNGSTSEGLFFEVFNAAGVLQVPMAISVWDDAYAISVPAKLQTTKEDISEVLKGFQREKGSNGYEIFKVRGWDYVALCETYEFAIKQCREQHVPVMIHVTEMTQPQGHSTSGSHERYKSKERLAWEEEYDCLAQMRKWIIESAVATTEEIDELEAAAKKYVRECQREAWNELSNEIRAELDEAAKLIDQLAIYVTAKDDLAAITTELRACIDPGRKDITTAMRKALRATLNEPVAERQALLNWLNEENSKNKERFNSKLFTETLQSPLNVPVVAAEYNDDAKILDGREVLNACFDANFERDPAIVAFGEDVGAIGDVNQGFAGLQNKYGDIRITDTGIREASIIGQGVGLAVRGLRPIAEIQYMDYLLYSINVLSDDLASLSYRTSGGQKAPLIVRTRGHRLEGIWHSGSPLGMLLNSVRGLHICVPRNMTQAAGMYNTLLRGDEPALMIECLNGYRLKEKLPANVGEFTVPLGKAEVMHEGADITVVSYGSTLRVVMEAIPELEKLGVNIEVIDPQTLFPFDTDNICAASLQKTNKLLVVDEDLPGAASAYILQKIVEGQNGYYYLDSQPKTLTAKDHRPPYGSDGDYFTKPSVDDVIETVYAMVSESNPAKFPPIY</sequence>
<dbReference type="SUPFAM" id="SSF52518">
    <property type="entry name" value="Thiamin diphosphate-binding fold (THDP-binding)"/>
    <property type="match status" value="2"/>
</dbReference>
<dbReference type="RefSeq" id="WP_114003779.1">
    <property type="nucleotide sequence ID" value="NZ_QGDC01000001.1"/>
</dbReference>
<evidence type="ECO:0000256" key="3">
    <source>
        <dbReference type="ARBA" id="ARBA00023002"/>
    </source>
</evidence>
<dbReference type="Pfam" id="PF02780">
    <property type="entry name" value="Transketolase_C"/>
    <property type="match status" value="1"/>
</dbReference>
<comment type="function">
    <text evidence="2">E1 component of the 2-oxoglutarate dehydrogenase (OGDH) complex which catalyzes the decarboxylation of 2-oxoglutarate, the first step in the conversion of 2-oxoglutarate to succinyl-CoA and CO(2).</text>
</comment>
<dbReference type="SUPFAM" id="SSF52922">
    <property type="entry name" value="TK C-terminal domain-like"/>
    <property type="match status" value="1"/>
</dbReference>
<dbReference type="Proteomes" id="UP000253209">
    <property type="component" value="Unassembled WGS sequence"/>
</dbReference>
<evidence type="ECO:0000313" key="7">
    <source>
        <dbReference type="Proteomes" id="UP000253209"/>
    </source>
</evidence>
<evidence type="ECO:0000256" key="2">
    <source>
        <dbReference type="ARBA" id="ARBA00003906"/>
    </source>
</evidence>
<proteinExistence type="predicted"/>
<dbReference type="Pfam" id="PF00676">
    <property type="entry name" value="E1_dh"/>
    <property type="match status" value="1"/>
</dbReference>
<comment type="caution">
    <text evidence="6">The sequence shown here is derived from an EMBL/GenBank/DDBJ whole genome shotgun (WGS) entry which is preliminary data.</text>
</comment>
<keyword evidence="7" id="KW-1185">Reference proteome</keyword>
<evidence type="ECO:0000256" key="4">
    <source>
        <dbReference type="ARBA" id="ARBA00023052"/>
    </source>
</evidence>
<protein>
    <submittedName>
        <fullName evidence="6">Transketolase</fullName>
    </submittedName>
</protein>
<dbReference type="Gene3D" id="3.40.50.970">
    <property type="match status" value="2"/>
</dbReference>
<organism evidence="6 7">
    <name type="scientific">Mucilaginibacter hurinus</name>
    <dbReference type="NCBI Taxonomy" id="2201324"/>
    <lineage>
        <taxon>Bacteria</taxon>
        <taxon>Pseudomonadati</taxon>
        <taxon>Bacteroidota</taxon>
        <taxon>Sphingobacteriia</taxon>
        <taxon>Sphingobacteriales</taxon>
        <taxon>Sphingobacteriaceae</taxon>
        <taxon>Mucilaginibacter</taxon>
    </lineage>
</organism>
<accession>A0A367GTY8</accession>
<dbReference type="PANTHER" id="PTHR43257:SF2">
    <property type="entry name" value="PYRUVATE DEHYDROGENASE E1 COMPONENT SUBUNIT BETA"/>
    <property type="match status" value="1"/>
</dbReference>
<dbReference type="Pfam" id="PF02779">
    <property type="entry name" value="Transket_pyr"/>
    <property type="match status" value="1"/>
</dbReference>
<comment type="cofactor">
    <cofactor evidence="1">
        <name>thiamine diphosphate</name>
        <dbReference type="ChEBI" id="CHEBI:58937"/>
    </cofactor>
</comment>
<name>A0A367GTY8_9SPHI</name>
<dbReference type="EMBL" id="QGDC01000001">
    <property type="protein sequence ID" value="RCH56882.1"/>
    <property type="molecule type" value="Genomic_DNA"/>
</dbReference>
<dbReference type="InterPro" id="IPR001017">
    <property type="entry name" value="DH_E1"/>
</dbReference>
<evidence type="ECO:0000259" key="5">
    <source>
        <dbReference type="SMART" id="SM00861"/>
    </source>
</evidence>
<reference evidence="6 7" key="1">
    <citation type="submission" date="2018-05" db="EMBL/GenBank/DDBJ databases">
        <title>Mucilaginibacter hurinus sp. nov., isolated from briquette warehouse soil.</title>
        <authorList>
            <person name="Choi L."/>
        </authorList>
    </citation>
    <scope>NUCLEOTIDE SEQUENCE [LARGE SCALE GENOMIC DNA]</scope>
    <source>
        <strain evidence="6 7">ZR32</strain>
    </source>
</reference>
<dbReference type="InterPro" id="IPR033248">
    <property type="entry name" value="Transketolase_C"/>
</dbReference>
<keyword evidence="4" id="KW-0786">Thiamine pyrophosphate</keyword>
<feature type="domain" description="Transketolase-like pyrimidine-binding" evidence="5">
    <location>
        <begin position="476"/>
        <end position="650"/>
    </location>
</feature>
<gene>
    <name evidence="6" type="ORF">DJ568_00155</name>
</gene>
<dbReference type="InterPro" id="IPR029061">
    <property type="entry name" value="THDP-binding"/>
</dbReference>
<dbReference type="GO" id="GO:0016624">
    <property type="term" value="F:oxidoreductase activity, acting on the aldehyde or oxo group of donors, disulfide as acceptor"/>
    <property type="evidence" value="ECO:0007669"/>
    <property type="project" value="InterPro"/>
</dbReference>
<keyword evidence="3" id="KW-0560">Oxidoreductase</keyword>
<dbReference type="CDD" id="cd02000">
    <property type="entry name" value="TPP_E1_PDC_ADC_BCADC"/>
    <property type="match status" value="1"/>
</dbReference>
<dbReference type="InterPro" id="IPR009014">
    <property type="entry name" value="Transketo_C/PFOR_II"/>
</dbReference>
<dbReference type="Gene3D" id="3.40.50.920">
    <property type="match status" value="1"/>
</dbReference>
<evidence type="ECO:0000256" key="1">
    <source>
        <dbReference type="ARBA" id="ARBA00001964"/>
    </source>
</evidence>
<dbReference type="InterPro" id="IPR005475">
    <property type="entry name" value="Transketolase-like_Pyr-bd"/>
</dbReference>
<dbReference type="SMART" id="SM00861">
    <property type="entry name" value="Transket_pyr"/>
    <property type="match status" value="1"/>
</dbReference>
<dbReference type="PANTHER" id="PTHR43257">
    <property type="entry name" value="PYRUVATE DEHYDROGENASE E1 COMPONENT BETA SUBUNIT"/>
    <property type="match status" value="1"/>
</dbReference>
<evidence type="ECO:0000313" key="6">
    <source>
        <dbReference type="EMBL" id="RCH56882.1"/>
    </source>
</evidence>
<dbReference type="AlphaFoldDB" id="A0A367GTY8"/>
<dbReference type="OrthoDB" id="9769337at2"/>